<dbReference type="PANTHER" id="PTHR11228">
    <property type="entry name" value="RADICAL SAM DOMAIN PROTEIN"/>
    <property type="match status" value="1"/>
</dbReference>
<dbReference type="Pfam" id="PF13186">
    <property type="entry name" value="SPASM"/>
    <property type="match status" value="1"/>
</dbReference>
<evidence type="ECO:0000313" key="3">
    <source>
        <dbReference type="Proteomes" id="UP000769766"/>
    </source>
</evidence>
<sequence>PLLHPDWYRLMNYAADKGLIQGFCTSGMISRRTAQQVARLKDNFRLMGIHIDSVVPEAYSRVHLDGSTLEKKIRGYHYLLEAGVPPQQISGIITMSRAAVETIEETVDWFVDQMGSQSIVYVMFKGEGFGGGHESWEPATSEMRRACEYRAKKLGEHWLRLGTSEITMFYCRTMFNVNYRGQVLSCPVMRDRVMGNIFEEGLREIFERNRDALLFNFPIKGPCATCQNQDICFGCRATAYHYLGDVEASDPKCWLNPESPGEHVL</sequence>
<proteinExistence type="predicted"/>
<dbReference type="SUPFAM" id="SSF102114">
    <property type="entry name" value="Radical SAM enzymes"/>
    <property type="match status" value="1"/>
</dbReference>
<organism evidence="2 3">
    <name type="scientific">Tectimicrobiota bacterium</name>
    <dbReference type="NCBI Taxonomy" id="2528274"/>
    <lineage>
        <taxon>Bacteria</taxon>
        <taxon>Pseudomonadati</taxon>
        <taxon>Nitrospinota/Tectimicrobiota group</taxon>
        <taxon>Candidatus Tectimicrobiota</taxon>
    </lineage>
</organism>
<evidence type="ECO:0000313" key="2">
    <source>
        <dbReference type="EMBL" id="MBI2877216.1"/>
    </source>
</evidence>
<reference evidence="2" key="1">
    <citation type="submission" date="2020-07" db="EMBL/GenBank/DDBJ databases">
        <title>Huge and variable diversity of episymbiotic CPR bacteria and DPANN archaea in groundwater ecosystems.</title>
        <authorList>
            <person name="He C.Y."/>
            <person name="Keren R."/>
            <person name="Whittaker M."/>
            <person name="Farag I.F."/>
            <person name="Doudna J."/>
            <person name="Cate J.H.D."/>
            <person name="Banfield J.F."/>
        </authorList>
    </citation>
    <scope>NUCLEOTIDE SEQUENCE</scope>
    <source>
        <strain evidence="2">NC_groundwater_672_Ag_B-0.1um_62_36</strain>
    </source>
</reference>
<dbReference type="NCBIfam" id="TIGR04085">
    <property type="entry name" value="rSAM_more_4Fe4S"/>
    <property type="match status" value="1"/>
</dbReference>
<dbReference type="InterPro" id="IPR023885">
    <property type="entry name" value="4Fe4S-binding_SPASM_dom"/>
</dbReference>
<feature type="domain" description="4Fe4S-binding SPASM" evidence="1">
    <location>
        <begin position="172"/>
        <end position="227"/>
    </location>
</feature>
<protein>
    <submittedName>
        <fullName evidence="2">Radical SAM protein</fullName>
    </submittedName>
</protein>
<comment type="caution">
    <text evidence="2">The sequence shown here is derived from an EMBL/GenBank/DDBJ whole genome shotgun (WGS) entry which is preliminary data.</text>
</comment>
<name>A0A932CQ39_UNCTE</name>
<dbReference type="Gene3D" id="3.20.20.70">
    <property type="entry name" value="Aldolase class I"/>
    <property type="match status" value="1"/>
</dbReference>
<dbReference type="AlphaFoldDB" id="A0A932CQ39"/>
<dbReference type="InterPro" id="IPR058240">
    <property type="entry name" value="rSAM_sf"/>
</dbReference>
<dbReference type="InterPro" id="IPR013785">
    <property type="entry name" value="Aldolase_TIM"/>
</dbReference>
<evidence type="ECO:0000259" key="1">
    <source>
        <dbReference type="Pfam" id="PF13186"/>
    </source>
</evidence>
<feature type="non-terminal residue" evidence="2">
    <location>
        <position position="1"/>
    </location>
</feature>
<gene>
    <name evidence="2" type="ORF">HYY20_10070</name>
</gene>
<dbReference type="InterPro" id="IPR050377">
    <property type="entry name" value="Radical_SAM_PqqE_MftC-like"/>
</dbReference>
<dbReference type="EMBL" id="JACPRF010000305">
    <property type="protein sequence ID" value="MBI2877216.1"/>
    <property type="molecule type" value="Genomic_DNA"/>
</dbReference>
<dbReference type="PANTHER" id="PTHR11228:SF7">
    <property type="entry name" value="PQQA PEPTIDE CYCLASE"/>
    <property type="match status" value="1"/>
</dbReference>
<accession>A0A932CQ39</accession>
<dbReference type="Proteomes" id="UP000769766">
    <property type="component" value="Unassembled WGS sequence"/>
</dbReference>